<comment type="caution">
    <text evidence="1">The sequence shown here is derived from an EMBL/GenBank/DDBJ whole genome shotgun (WGS) entry which is preliminary data.</text>
</comment>
<gene>
    <name evidence="1" type="ORF">MLD38_027148</name>
</gene>
<organism evidence="1 2">
    <name type="scientific">Melastoma candidum</name>
    <dbReference type="NCBI Taxonomy" id="119954"/>
    <lineage>
        <taxon>Eukaryota</taxon>
        <taxon>Viridiplantae</taxon>
        <taxon>Streptophyta</taxon>
        <taxon>Embryophyta</taxon>
        <taxon>Tracheophyta</taxon>
        <taxon>Spermatophyta</taxon>
        <taxon>Magnoliopsida</taxon>
        <taxon>eudicotyledons</taxon>
        <taxon>Gunneridae</taxon>
        <taxon>Pentapetalae</taxon>
        <taxon>rosids</taxon>
        <taxon>malvids</taxon>
        <taxon>Myrtales</taxon>
        <taxon>Melastomataceae</taxon>
        <taxon>Melastomatoideae</taxon>
        <taxon>Melastomateae</taxon>
        <taxon>Melastoma</taxon>
    </lineage>
</organism>
<name>A0ACB9P3N5_9MYRT</name>
<protein>
    <submittedName>
        <fullName evidence="1">Uncharacterized protein</fullName>
    </submittedName>
</protein>
<keyword evidence="2" id="KW-1185">Reference proteome</keyword>
<proteinExistence type="predicted"/>
<reference evidence="2" key="1">
    <citation type="journal article" date="2023" name="Front. Plant Sci.">
        <title>Chromosomal-level genome assembly of Melastoma candidum provides insights into trichome evolution.</title>
        <authorList>
            <person name="Zhong Y."/>
            <person name="Wu W."/>
            <person name="Sun C."/>
            <person name="Zou P."/>
            <person name="Liu Y."/>
            <person name="Dai S."/>
            <person name="Zhou R."/>
        </authorList>
    </citation>
    <scope>NUCLEOTIDE SEQUENCE [LARGE SCALE GENOMIC DNA]</scope>
</reference>
<evidence type="ECO:0000313" key="2">
    <source>
        <dbReference type="Proteomes" id="UP001057402"/>
    </source>
</evidence>
<evidence type="ECO:0000313" key="1">
    <source>
        <dbReference type="EMBL" id="KAI4342527.1"/>
    </source>
</evidence>
<dbReference type="Proteomes" id="UP001057402">
    <property type="component" value="Chromosome 7"/>
</dbReference>
<sequence length="513" mass="57102">MDPNPNSHPILSYVMSRLPSIGSRFTPPASASAMAAFDIEQPAAPSPSPLTSVHVSDPNLFSSMANAVTTVYQTRSILQTLGPRPDHESIDLARSKLSEIDADLSKKLEETALLSRPPHIDRNEWRVHLAERESELRKAAEREKRQWKATIDLDELHRVYEGMVKEAEEKLVKLYEGRGGEEDGNETDDEVVEVSEDVIGVLQKGAMERVQLNGRSLRVLPDAFGSIKGLLYLDVSNNQLAAIPDSIAGLDHLLELNASSNLIESLPDSIGLLHNLKVLNASSNKLTALPDSISHCRSLVELDGSFNNLTYLPTNIGLELSNLQRLCIQYNKIRSLPSSICEMYSLRHLDAHFNELHGLPLAIGNLTNLEYLDLSSNFSDLKELPETFGDLMRLQELNLSNNQIHSLPYTFGRLDNLTRLNLEQNPLVVPPMEVVKQGVGAVKEFMTKRWLELLVEEERRSMEEEANKERQTGWLTRSTSRLSSIVSGVSGLVSDYIGGSPTAPKDPYLEQQL</sequence>
<dbReference type="EMBL" id="CM042886">
    <property type="protein sequence ID" value="KAI4342527.1"/>
    <property type="molecule type" value="Genomic_DNA"/>
</dbReference>
<accession>A0ACB9P3N5</accession>